<accession>A0AAD9A0Q7</accession>
<reference evidence="1" key="1">
    <citation type="submission" date="2023-01" db="EMBL/GenBank/DDBJ databases">
        <title>Colletotrichum chrysophilum M932 genome sequence.</title>
        <authorList>
            <person name="Baroncelli R."/>
        </authorList>
    </citation>
    <scope>NUCLEOTIDE SEQUENCE</scope>
    <source>
        <strain evidence="1">M932</strain>
    </source>
</reference>
<sequence>MGRGHPKARAWPPHLARLWGHDEYRPVRSTQYAPTLLGTLGAGGSWAAGQLGRGSRSWNLSASRINTVPENLRPSPAIRRSLPQKVKQCDVALQVCLQDPGR</sequence>
<dbReference type="Proteomes" id="UP001243330">
    <property type="component" value="Unassembled WGS sequence"/>
</dbReference>
<keyword evidence="2" id="KW-1185">Reference proteome</keyword>
<gene>
    <name evidence="1" type="ORF">CCHR01_18451</name>
</gene>
<protein>
    <submittedName>
        <fullName evidence="1">Uncharacterized protein</fullName>
    </submittedName>
</protein>
<dbReference type="AlphaFoldDB" id="A0AAD9A0Q7"/>
<dbReference type="EMBL" id="JAQOWY010000745">
    <property type="protein sequence ID" value="KAK1838929.1"/>
    <property type="molecule type" value="Genomic_DNA"/>
</dbReference>
<proteinExistence type="predicted"/>
<organism evidence="1 2">
    <name type="scientific">Colletotrichum chrysophilum</name>
    <dbReference type="NCBI Taxonomy" id="1836956"/>
    <lineage>
        <taxon>Eukaryota</taxon>
        <taxon>Fungi</taxon>
        <taxon>Dikarya</taxon>
        <taxon>Ascomycota</taxon>
        <taxon>Pezizomycotina</taxon>
        <taxon>Sordariomycetes</taxon>
        <taxon>Hypocreomycetidae</taxon>
        <taxon>Glomerellales</taxon>
        <taxon>Glomerellaceae</taxon>
        <taxon>Colletotrichum</taxon>
        <taxon>Colletotrichum gloeosporioides species complex</taxon>
    </lineage>
</organism>
<evidence type="ECO:0000313" key="1">
    <source>
        <dbReference type="EMBL" id="KAK1838929.1"/>
    </source>
</evidence>
<evidence type="ECO:0000313" key="2">
    <source>
        <dbReference type="Proteomes" id="UP001243330"/>
    </source>
</evidence>
<name>A0AAD9A0Q7_9PEZI</name>
<comment type="caution">
    <text evidence="1">The sequence shown here is derived from an EMBL/GenBank/DDBJ whole genome shotgun (WGS) entry which is preliminary data.</text>
</comment>